<organism evidence="1 2">
    <name type="scientific">Parnassius apollo</name>
    <name type="common">Apollo butterfly</name>
    <name type="synonym">Papilio apollo</name>
    <dbReference type="NCBI Taxonomy" id="110799"/>
    <lineage>
        <taxon>Eukaryota</taxon>
        <taxon>Metazoa</taxon>
        <taxon>Ecdysozoa</taxon>
        <taxon>Arthropoda</taxon>
        <taxon>Hexapoda</taxon>
        <taxon>Insecta</taxon>
        <taxon>Pterygota</taxon>
        <taxon>Neoptera</taxon>
        <taxon>Endopterygota</taxon>
        <taxon>Lepidoptera</taxon>
        <taxon>Glossata</taxon>
        <taxon>Ditrysia</taxon>
        <taxon>Papilionoidea</taxon>
        <taxon>Papilionidae</taxon>
        <taxon>Parnassiinae</taxon>
        <taxon>Parnassini</taxon>
        <taxon>Parnassius</taxon>
        <taxon>Parnassius</taxon>
    </lineage>
</organism>
<accession>A0A8S3WC17</accession>
<dbReference type="EMBL" id="CAJQZP010000287">
    <property type="protein sequence ID" value="CAG4952517.1"/>
    <property type="molecule type" value="Genomic_DNA"/>
</dbReference>
<dbReference type="OrthoDB" id="6430887at2759"/>
<dbReference type="PANTHER" id="PTHR46704:SF9">
    <property type="entry name" value="BHLH DOMAIN-CONTAINING PROTEIN"/>
    <property type="match status" value="1"/>
</dbReference>
<evidence type="ECO:0000313" key="1">
    <source>
        <dbReference type="EMBL" id="CAG4952517.1"/>
    </source>
</evidence>
<dbReference type="PANTHER" id="PTHR46704">
    <property type="entry name" value="CXC DOMAIN-CONTAINING PROTEIN-RELATED"/>
    <property type="match status" value="1"/>
</dbReference>
<dbReference type="Proteomes" id="UP000691718">
    <property type="component" value="Unassembled WGS sequence"/>
</dbReference>
<sequence length="297" mass="34483">MLQMVTQIKATRYDVIFDQYFSTSIKDYEKSRRHESSQLEFNITGPDQVRPSDFTKEFKNIHFKQSPVEFFAIHWATDEMIPFIGNNKNFINFRQCNSFTVINNKVMSEIHEDLSCSEHEEADTKIVYHVCNIDAQANFVIRCSDTDMAAIMLGNMHHLKNNDSRVWILTGTGNKQRYVDLNAIYEQLGPSLCLSLPAFHAITGCDFNPALFKNGKRKPFNILKKNEEYQQAFHRFGMLDFVDDVSEEECVINVPGIIDVDAARLQWFINTYMVSDINEEFNWKNLRNFDASNLPPC</sequence>
<comment type="caution">
    <text evidence="1">The sequence shown here is derived from an EMBL/GenBank/DDBJ whole genome shotgun (WGS) entry which is preliminary data.</text>
</comment>
<proteinExistence type="predicted"/>
<keyword evidence="2" id="KW-1185">Reference proteome</keyword>
<evidence type="ECO:0000313" key="2">
    <source>
        <dbReference type="Proteomes" id="UP000691718"/>
    </source>
</evidence>
<gene>
    <name evidence="1" type="ORF">PAPOLLO_LOCUS4632</name>
</gene>
<name>A0A8S3WC17_PARAO</name>
<protein>
    <submittedName>
        <fullName evidence="1">(apollo) hypothetical protein</fullName>
    </submittedName>
</protein>
<reference evidence="1" key="1">
    <citation type="submission" date="2021-04" db="EMBL/GenBank/DDBJ databases">
        <authorList>
            <person name="Tunstrom K."/>
        </authorList>
    </citation>
    <scope>NUCLEOTIDE SEQUENCE</scope>
</reference>
<dbReference type="AlphaFoldDB" id="A0A8S3WC17"/>